<dbReference type="PANTHER" id="PTHR22981">
    <property type="entry name" value="3-HYDROXYISOBUTYRATE DEHYDROGENASE-RELATED"/>
    <property type="match status" value="1"/>
</dbReference>
<dbReference type="InterPro" id="IPR015815">
    <property type="entry name" value="HIBADH-related"/>
</dbReference>
<dbReference type="EMBL" id="JAAGRN010000004">
    <property type="protein sequence ID" value="NDY82944.1"/>
    <property type="molecule type" value="Genomic_DNA"/>
</dbReference>
<feature type="domain" description="6-phosphogluconate dehydrogenase NADP-binding" evidence="4">
    <location>
        <begin position="9"/>
        <end position="170"/>
    </location>
</feature>
<dbReference type="PIRSF" id="PIRSF000103">
    <property type="entry name" value="HIBADH"/>
    <property type="match status" value="1"/>
</dbReference>
<keyword evidence="2" id="KW-0520">NAD</keyword>
<feature type="active site" evidence="3">
    <location>
        <position position="179"/>
    </location>
</feature>
<dbReference type="GO" id="GO:0016616">
    <property type="term" value="F:oxidoreductase activity, acting on the CH-OH group of donors, NAD or NADP as acceptor"/>
    <property type="evidence" value="ECO:0007669"/>
    <property type="project" value="TreeGrafter"/>
</dbReference>
<reference evidence="6" key="1">
    <citation type="submission" date="2020-02" db="EMBL/GenBank/DDBJ databases">
        <authorList>
            <person name="Chen W.-M."/>
        </authorList>
    </citation>
    <scope>NUCLEOTIDE SEQUENCE</scope>
    <source>
        <strain evidence="6">NBD-18</strain>
    </source>
</reference>
<dbReference type="GO" id="GO:0051287">
    <property type="term" value="F:NAD binding"/>
    <property type="evidence" value="ECO:0007669"/>
    <property type="project" value="InterPro"/>
</dbReference>
<dbReference type="RefSeq" id="WP_163653198.1">
    <property type="nucleotide sequence ID" value="NZ_JAAGRN010000004.1"/>
</dbReference>
<organism evidence="6">
    <name type="scientific">Sheuella amnicola</name>
    <dbReference type="NCBI Taxonomy" id="2707330"/>
    <lineage>
        <taxon>Bacteria</taxon>
        <taxon>Pseudomonadati</taxon>
        <taxon>Pseudomonadota</taxon>
        <taxon>Betaproteobacteria</taxon>
        <taxon>Burkholderiales</taxon>
        <taxon>Alcaligenaceae</taxon>
        <taxon>Sheuella</taxon>
    </lineage>
</organism>
<evidence type="ECO:0000256" key="2">
    <source>
        <dbReference type="ARBA" id="ARBA00023027"/>
    </source>
</evidence>
<dbReference type="Gene3D" id="3.40.50.720">
    <property type="entry name" value="NAD(P)-binding Rossmann-like Domain"/>
    <property type="match status" value="1"/>
</dbReference>
<dbReference type="InterPro" id="IPR029154">
    <property type="entry name" value="HIBADH-like_NADP-bd"/>
</dbReference>
<dbReference type="Gene3D" id="1.10.1040.10">
    <property type="entry name" value="N-(1-d-carboxylethyl)-l-norvaline Dehydrogenase, domain 2"/>
    <property type="match status" value="1"/>
</dbReference>
<dbReference type="PANTHER" id="PTHR22981:SF7">
    <property type="entry name" value="3-HYDROXYISOBUTYRATE DEHYDROGENASE, MITOCHONDRIAL"/>
    <property type="match status" value="1"/>
</dbReference>
<dbReference type="Pfam" id="PF14833">
    <property type="entry name" value="NAD_binding_11"/>
    <property type="match status" value="1"/>
</dbReference>
<name>A0A6B2R053_9BURK</name>
<feature type="domain" description="3-hydroxyisobutyrate dehydrogenase-like NAD-binding" evidence="5">
    <location>
        <begin position="173"/>
        <end position="293"/>
    </location>
</feature>
<dbReference type="AlphaFoldDB" id="A0A6B2R053"/>
<dbReference type="Pfam" id="PF03446">
    <property type="entry name" value="NAD_binding_2"/>
    <property type="match status" value="1"/>
</dbReference>
<dbReference type="SUPFAM" id="SSF48179">
    <property type="entry name" value="6-phosphogluconate dehydrogenase C-terminal domain-like"/>
    <property type="match status" value="1"/>
</dbReference>
<dbReference type="InterPro" id="IPR006115">
    <property type="entry name" value="6PGDH_NADP-bd"/>
</dbReference>
<evidence type="ECO:0000256" key="1">
    <source>
        <dbReference type="ARBA" id="ARBA00023002"/>
    </source>
</evidence>
<comment type="caution">
    <text evidence="6">The sequence shown here is derived from an EMBL/GenBank/DDBJ whole genome shotgun (WGS) entry which is preliminary data.</text>
</comment>
<evidence type="ECO:0000256" key="3">
    <source>
        <dbReference type="PIRSR" id="PIRSR000103-1"/>
    </source>
</evidence>
<sequence length="300" mass="31446">MTKYKKIHTVGFVGIGVMGSRMIQNLKGSAELLVYDVDHERAKQVAKDACASAVADMKELSKADTIIMMLPNSNIVDAVVKGSDKGPGLIDILGADAMIIDMSSSTPANTIENAKQCAKKGIHYIDAPVSGGPSGAAAGTLAIMVGGTQADFDHAKPLLDKLGGNVLRIGDIGSGHAVKSLNNLLGATVLAATAEIFAAGEKFGLDPKIMQQIINTSSGGSFATNLTYPKAVLPKTWDFGFAIGLMNKDIGIAMSLIKSTGVDTVLNRQASEMWTKTMESSGPTSDMTEIVRQIYKRAGL</sequence>
<dbReference type="SUPFAM" id="SSF51735">
    <property type="entry name" value="NAD(P)-binding Rossmann-fold domains"/>
    <property type="match status" value="1"/>
</dbReference>
<dbReference type="InterPro" id="IPR008927">
    <property type="entry name" value="6-PGluconate_DH-like_C_sf"/>
</dbReference>
<protein>
    <submittedName>
        <fullName evidence="6">NAD(P)-dependent oxidoreductase</fullName>
    </submittedName>
</protein>
<evidence type="ECO:0000313" key="6">
    <source>
        <dbReference type="EMBL" id="NDY82944.1"/>
    </source>
</evidence>
<dbReference type="GO" id="GO:0050661">
    <property type="term" value="F:NADP binding"/>
    <property type="evidence" value="ECO:0007669"/>
    <property type="project" value="InterPro"/>
</dbReference>
<proteinExistence type="predicted"/>
<evidence type="ECO:0000259" key="4">
    <source>
        <dbReference type="Pfam" id="PF03446"/>
    </source>
</evidence>
<gene>
    <name evidence="6" type="ORF">G3I67_06840</name>
</gene>
<evidence type="ECO:0000259" key="5">
    <source>
        <dbReference type="Pfam" id="PF14833"/>
    </source>
</evidence>
<accession>A0A6B2R053</accession>
<dbReference type="InterPro" id="IPR036291">
    <property type="entry name" value="NAD(P)-bd_dom_sf"/>
</dbReference>
<keyword evidence="1" id="KW-0560">Oxidoreductase</keyword>
<dbReference type="InterPro" id="IPR013328">
    <property type="entry name" value="6PGD_dom2"/>
</dbReference>